<feature type="compositionally biased region" description="Low complexity" evidence="4">
    <location>
        <begin position="11"/>
        <end position="25"/>
    </location>
</feature>
<dbReference type="Gene3D" id="2.10.110.10">
    <property type="entry name" value="Cysteine Rich Protein"/>
    <property type="match status" value="1"/>
</dbReference>
<feature type="domain" description="LIM zinc-binding" evidence="5">
    <location>
        <begin position="238"/>
        <end position="299"/>
    </location>
</feature>
<dbReference type="RefSeq" id="XP_029228945.1">
    <property type="nucleotide sequence ID" value="XM_029370941.1"/>
</dbReference>
<accession>A0A3R7P9E0</accession>
<feature type="region of interest" description="Disordered" evidence="4">
    <location>
        <begin position="379"/>
        <end position="412"/>
    </location>
</feature>
<keyword evidence="3" id="KW-0440">LIM domain</keyword>
<dbReference type="GO" id="GO:0046872">
    <property type="term" value="F:metal ion binding"/>
    <property type="evidence" value="ECO:0007669"/>
    <property type="project" value="UniProtKB-KW"/>
</dbReference>
<dbReference type="PROSITE" id="PS50023">
    <property type="entry name" value="LIM_DOMAIN_2"/>
    <property type="match status" value="1"/>
</dbReference>
<proteinExistence type="predicted"/>
<feature type="compositionally biased region" description="Low complexity" evidence="4">
    <location>
        <begin position="151"/>
        <end position="168"/>
    </location>
</feature>
<dbReference type="GeneID" id="40317639"/>
<dbReference type="InterPro" id="IPR001781">
    <property type="entry name" value="Znf_LIM"/>
</dbReference>
<feature type="compositionally biased region" description="Basic and acidic residues" evidence="4">
    <location>
        <begin position="403"/>
        <end position="412"/>
    </location>
</feature>
<feature type="compositionally biased region" description="Acidic residues" evidence="4">
    <location>
        <begin position="28"/>
        <end position="42"/>
    </location>
</feature>
<evidence type="ECO:0000313" key="6">
    <source>
        <dbReference type="EMBL" id="RNF19713.1"/>
    </source>
</evidence>
<evidence type="ECO:0000256" key="2">
    <source>
        <dbReference type="ARBA" id="ARBA00022833"/>
    </source>
</evidence>
<comment type="caution">
    <text evidence="6">The sequence shown here is derived from an EMBL/GenBank/DDBJ whole genome shotgun (WGS) entry which is preliminary data.</text>
</comment>
<name>A0A3R7P9E0_9TRYP</name>
<evidence type="ECO:0000313" key="7">
    <source>
        <dbReference type="Proteomes" id="UP000284403"/>
    </source>
</evidence>
<feature type="region of interest" description="Disordered" evidence="4">
    <location>
        <begin position="1"/>
        <end position="185"/>
    </location>
</feature>
<feature type="compositionally biased region" description="Polar residues" evidence="4">
    <location>
        <begin position="135"/>
        <end position="150"/>
    </location>
</feature>
<feature type="compositionally biased region" description="Basic and acidic residues" evidence="4">
    <location>
        <begin position="75"/>
        <end position="94"/>
    </location>
</feature>
<reference evidence="6 7" key="1">
    <citation type="journal article" date="2018" name="BMC Genomics">
        <title>Genomic comparison of Trypanosoma conorhini and Trypanosoma rangeli to Trypanosoma cruzi strains of high and low virulence.</title>
        <authorList>
            <person name="Bradwell K.R."/>
            <person name="Koparde V.N."/>
            <person name="Matveyev A.V."/>
            <person name="Serrano M.G."/>
            <person name="Alves J.M."/>
            <person name="Parikh H."/>
            <person name="Huang B."/>
            <person name="Lee V."/>
            <person name="Espinosa-Alvarez O."/>
            <person name="Ortiz P.A."/>
            <person name="Costa-Martins A.G."/>
            <person name="Teixeira M.M."/>
            <person name="Buck G.A."/>
        </authorList>
    </citation>
    <scope>NUCLEOTIDE SEQUENCE [LARGE SCALE GENOMIC DNA]</scope>
    <source>
        <strain evidence="6 7">025E</strain>
    </source>
</reference>
<keyword evidence="2 3" id="KW-0862">Zinc</keyword>
<dbReference type="Proteomes" id="UP000284403">
    <property type="component" value="Unassembled WGS sequence"/>
</dbReference>
<sequence>MSNKSEEVEEPQPAYPQQEPQQQHQQQEEEEGVEETVIEEEADRGTGGDAVVEESVSVPPPQEQQEEQEQLQDASQEHEAQAVQREEVEADEHAGGPPGIVEVADNNATEEGVTVASHSLPPPLGSGGAQEADGETQSTGTDRRLQMSSTLPPLAAAPVPEEGVVPPLKAGRGAVGQPPTVGNRGTEVGLKYSSFGNFVPPENVNTMTPTEEYMTFRARNGVSHNYRGPVFVVEDIHVMCAECGAPVDPVTRVPAGKLFFHPQCISCKLCRRIDIADAYFQAASNGAICSECASKGFARWVPREAAAARGIVPGAVVGKIDEAVKLYDLKNKLRPSNHSTVAGAVPPTLVVRSVSDPRSQTSKACALVQRQQYYTQNDNNIICMPPASPKRRSRTSSVSRQQGRKEDMPKLM</sequence>
<dbReference type="OrthoDB" id="249790at2759"/>
<evidence type="ECO:0000256" key="4">
    <source>
        <dbReference type="SAM" id="MobiDB-lite"/>
    </source>
</evidence>
<evidence type="ECO:0000256" key="3">
    <source>
        <dbReference type="PROSITE-ProRule" id="PRU00125"/>
    </source>
</evidence>
<keyword evidence="1 3" id="KW-0479">Metal-binding</keyword>
<gene>
    <name evidence="6" type="ORF">Tco025E_04028</name>
</gene>
<dbReference type="AlphaFoldDB" id="A0A3R7P9E0"/>
<evidence type="ECO:0000259" key="5">
    <source>
        <dbReference type="PROSITE" id="PS50023"/>
    </source>
</evidence>
<protein>
    <recommendedName>
        <fullName evidence="5">LIM zinc-binding domain-containing protein</fullName>
    </recommendedName>
</protein>
<evidence type="ECO:0000256" key="1">
    <source>
        <dbReference type="ARBA" id="ARBA00022723"/>
    </source>
</evidence>
<dbReference type="EMBL" id="MKKU01000197">
    <property type="protein sequence ID" value="RNF19713.1"/>
    <property type="molecule type" value="Genomic_DNA"/>
</dbReference>
<organism evidence="6 7">
    <name type="scientific">Trypanosoma conorhini</name>
    <dbReference type="NCBI Taxonomy" id="83891"/>
    <lineage>
        <taxon>Eukaryota</taxon>
        <taxon>Discoba</taxon>
        <taxon>Euglenozoa</taxon>
        <taxon>Kinetoplastea</taxon>
        <taxon>Metakinetoplastina</taxon>
        <taxon>Trypanosomatida</taxon>
        <taxon>Trypanosomatidae</taxon>
        <taxon>Trypanosoma</taxon>
    </lineage>
</organism>
<keyword evidence="7" id="KW-1185">Reference proteome</keyword>